<protein>
    <submittedName>
        <fullName evidence="2">Uncharacterized protein</fullName>
    </submittedName>
</protein>
<dbReference type="AlphaFoldDB" id="K6Y5B5"/>
<gene>
    <name evidence="2" type="ORF">GPAL_1100</name>
</gene>
<evidence type="ECO:0000256" key="1">
    <source>
        <dbReference type="SAM" id="Phobius"/>
    </source>
</evidence>
<sequence>MKRSILNSAFFALLYGALPLQMISFFYSQWALWFFLCLPVLFVLAKSQDYLYQKEGKTYFRRIPFFAGILLNQINDMGDLKLVDTSATVQILWANIEFRRT</sequence>
<accession>K6Y5B5</accession>
<dbReference type="EMBL" id="BAEQ01000018">
    <property type="protein sequence ID" value="GAC27979.1"/>
    <property type="molecule type" value="Genomic_DNA"/>
</dbReference>
<name>K6Y5B5_9ALTE</name>
<dbReference type="Proteomes" id="UP000006251">
    <property type="component" value="Unassembled WGS sequence"/>
</dbReference>
<evidence type="ECO:0000313" key="2">
    <source>
        <dbReference type="EMBL" id="GAC27979.1"/>
    </source>
</evidence>
<keyword evidence="1" id="KW-0812">Transmembrane</keyword>
<reference evidence="3" key="1">
    <citation type="journal article" date="2014" name="Environ. Microbiol.">
        <title>Comparative genomics of the marine bacterial genus Glaciecola reveals the high degree of genomic diversity and genomic characteristic for cold adaptation.</title>
        <authorList>
            <person name="Qin Q.L."/>
            <person name="Xie B.B."/>
            <person name="Yu Y."/>
            <person name="Shu Y.L."/>
            <person name="Rong J.C."/>
            <person name="Zhang Y.J."/>
            <person name="Zhao D.L."/>
            <person name="Chen X.L."/>
            <person name="Zhang X.Y."/>
            <person name="Chen B."/>
            <person name="Zhou B.C."/>
            <person name="Zhang Y.Z."/>
        </authorList>
    </citation>
    <scope>NUCLEOTIDE SEQUENCE [LARGE SCALE GENOMIC DNA]</scope>
    <source>
        <strain evidence="3">ACAM 615</strain>
    </source>
</reference>
<evidence type="ECO:0000313" key="3">
    <source>
        <dbReference type="Proteomes" id="UP000006251"/>
    </source>
</evidence>
<dbReference type="OrthoDB" id="9873023at2"/>
<dbReference type="RefSeq" id="WP_006009813.1">
    <property type="nucleotide sequence ID" value="NZ_BAEQ01000018.1"/>
</dbReference>
<proteinExistence type="predicted"/>
<keyword evidence="1" id="KW-1133">Transmembrane helix</keyword>
<feature type="transmembrane region" description="Helical" evidence="1">
    <location>
        <begin position="29"/>
        <end position="45"/>
    </location>
</feature>
<keyword evidence="1" id="KW-0472">Membrane</keyword>
<keyword evidence="3" id="KW-1185">Reference proteome</keyword>
<comment type="caution">
    <text evidence="2">The sequence shown here is derived from an EMBL/GenBank/DDBJ whole genome shotgun (WGS) entry which is preliminary data.</text>
</comment>
<organism evidence="2 3">
    <name type="scientific">Brumicola pallidula DSM 14239 = ACAM 615</name>
    <dbReference type="NCBI Taxonomy" id="1121922"/>
    <lineage>
        <taxon>Bacteria</taxon>
        <taxon>Pseudomonadati</taxon>
        <taxon>Pseudomonadota</taxon>
        <taxon>Gammaproteobacteria</taxon>
        <taxon>Alteromonadales</taxon>
        <taxon>Alteromonadaceae</taxon>
        <taxon>Brumicola</taxon>
    </lineage>
</organism>